<dbReference type="SUPFAM" id="SSF50494">
    <property type="entry name" value="Trypsin-like serine proteases"/>
    <property type="match status" value="1"/>
</dbReference>
<reference evidence="4 5" key="1">
    <citation type="submission" date="2024-06" db="EMBL/GenBank/DDBJ databases">
        <title>A chromosome-level genome assembly of beet webworm, Loxostege sticticalis.</title>
        <authorList>
            <person name="Zhang Y."/>
        </authorList>
    </citation>
    <scope>NUCLEOTIDE SEQUENCE [LARGE SCALE GENOMIC DNA]</scope>
    <source>
        <strain evidence="4">AQ028</strain>
        <tissue evidence="4">Male pupae</tissue>
    </source>
</reference>
<dbReference type="Gene3D" id="2.40.10.10">
    <property type="entry name" value="Trypsin-like serine proteases"/>
    <property type="match status" value="1"/>
</dbReference>
<keyword evidence="1" id="KW-1015">Disulfide bond</keyword>
<feature type="domain" description="Peptidase S1" evidence="3">
    <location>
        <begin position="49"/>
        <end position="295"/>
    </location>
</feature>
<gene>
    <name evidence="4" type="ORF">ABMA28_002627</name>
</gene>
<dbReference type="InterPro" id="IPR001254">
    <property type="entry name" value="Trypsin_dom"/>
</dbReference>
<comment type="similarity">
    <text evidence="2">Belongs to the peptidase S1 family. CLIP subfamily.</text>
</comment>
<dbReference type="PROSITE" id="PS50240">
    <property type="entry name" value="TRYPSIN_DOM"/>
    <property type="match status" value="1"/>
</dbReference>
<dbReference type="PANTHER" id="PTHR24256">
    <property type="entry name" value="TRYPTASE-RELATED"/>
    <property type="match status" value="1"/>
</dbReference>
<evidence type="ECO:0000256" key="2">
    <source>
        <dbReference type="ARBA" id="ARBA00024195"/>
    </source>
</evidence>
<evidence type="ECO:0000259" key="3">
    <source>
        <dbReference type="PROSITE" id="PS50240"/>
    </source>
</evidence>
<dbReference type="AlphaFoldDB" id="A0ABD0T041"/>
<dbReference type="Proteomes" id="UP001549921">
    <property type="component" value="Unassembled WGS sequence"/>
</dbReference>
<protein>
    <recommendedName>
        <fullName evidence="3">Peptidase S1 domain-containing protein</fullName>
    </recommendedName>
</protein>
<dbReference type="InterPro" id="IPR009003">
    <property type="entry name" value="Peptidase_S1_PA"/>
</dbReference>
<dbReference type="InterPro" id="IPR051487">
    <property type="entry name" value="Ser/Thr_Proteases_Immune/Dev"/>
</dbReference>
<sequence length="315" mass="36311">MYVYIQYNNTKVFCYKIYYYIVILCVIASDHASNVTEEQYTLVKIRPRVFGGKEVKLAQLKHHVFIKKLTNTQKKEYRAICSGNIITPERVLSSAHCFLTNQKRDRQPIYTLRVVAGVLVTYAHLPESDDVQQWRSIHHIYSQKFFRFPAYNLAVLVMDRPWIFNQFVNKIPYASKDQDFDGVCKAIAVKPVKSWSQSRTLFWEDFKMMTRDSCETALLRSCRLYHCTEADSARLLLDSVESEGGGLICHGTGDPEEVDENQGVLVGITSLIFVKLPTLHHKVSLFHKWVTDDATMINCVDVALLLFCFLIKFSA</sequence>
<dbReference type="EMBL" id="JBEDNZ010000013">
    <property type="protein sequence ID" value="KAL0830462.1"/>
    <property type="molecule type" value="Genomic_DNA"/>
</dbReference>
<dbReference type="Pfam" id="PF00089">
    <property type="entry name" value="Trypsin"/>
    <property type="match status" value="1"/>
</dbReference>
<dbReference type="InterPro" id="IPR043504">
    <property type="entry name" value="Peptidase_S1_PA_chymotrypsin"/>
</dbReference>
<evidence type="ECO:0000313" key="5">
    <source>
        <dbReference type="Proteomes" id="UP001549921"/>
    </source>
</evidence>
<dbReference type="SMART" id="SM00020">
    <property type="entry name" value="Tryp_SPc"/>
    <property type="match status" value="1"/>
</dbReference>
<comment type="caution">
    <text evidence="4">The sequence shown here is derived from an EMBL/GenBank/DDBJ whole genome shotgun (WGS) entry which is preliminary data.</text>
</comment>
<accession>A0ABD0T041</accession>
<evidence type="ECO:0000313" key="4">
    <source>
        <dbReference type="EMBL" id="KAL0830462.1"/>
    </source>
</evidence>
<evidence type="ECO:0000256" key="1">
    <source>
        <dbReference type="ARBA" id="ARBA00023157"/>
    </source>
</evidence>
<proteinExistence type="inferred from homology"/>
<name>A0ABD0T041_LOXSC</name>
<organism evidence="4 5">
    <name type="scientific">Loxostege sticticalis</name>
    <name type="common">Beet webworm moth</name>
    <dbReference type="NCBI Taxonomy" id="481309"/>
    <lineage>
        <taxon>Eukaryota</taxon>
        <taxon>Metazoa</taxon>
        <taxon>Ecdysozoa</taxon>
        <taxon>Arthropoda</taxon>
        <taxon>Hexapoda</taxon>
        <taxon>Insecta</taxon>
        <taxon>Pterygota</taxon>
        <taxon>Neoptera</taxon>
        <taxon>Endopterygota</taxon>
        <taxon>Lepidoptera</taxon>
        <taxon>Glossata</taxon>
        <taxon>Ditrysia</taxon>
        <taxon>Pyraloidea</taxon>
        <taxon>Crambidae</taxon>
        <taxon>Pyraustinae</taxon>
        <taxon>Loxostege</taxon>
    </lineage>
</organism>